<dbReference type="InterPro" id="IPR050277">
    <property type="entry name" value="Sodium:Solute_Symporter"/>
</dbReference>
<evidence type="ECO:0000256" key="12">
    <source>
        <dbReference type="ARBA" id="ARBA00033708"/>
    </source>
</evidence>
<feature type="transmembrane region" description="Helical" evidence="14">
    <location>
        <begin position="426"/>
        <end position="445"/>
    </location>
</feature>
<name>A0A7X6KU63_9CELL</name>
<sequence>MTEQGHHILALAIYFVAMLGIGWYAYRRTTNHSDYLLGGRELRPTTAALSAGASDMSGWLMMGLPGAIYVSGLVESWIAIGLLIGAYLNWRLVAPRLRAATEVAGDALTIPSFLERRLRDRTHLIRVVSGLVILVFFTLYISSGMVAGGVFVENSFGGEYLTGMLLVAGVTLVYTMFGGFLGASLTDVVQGLMMMAALLLVPVMAVWQLGGPGEAISAVRELDPDHLSMLAGTALTGGGLTAIVSALAWGLGYFGQPHVIVRFMAMRDAGGAKAARRIGITWMGLSLLGAVAGGLVGVAYIARTGTTLNDPEAVMLVMSQLLLHPLVGGFVLAAVVAAVMSTVSSQLIVCSSALVEDLYRIGRRTPPSQRTLVLLGRACVLVVAVIAVLLALTPGGTILSLVAFAWAGFGASFGPAILLSLFWRRLTAAGTLAGMTVGAVTVFGWKALDTGLYELLPAFVAHLVVAVVVSLLWPKPDPEIDREFTASVALAEGRAVDDDPDPVSASAA</sequence>
<dbReference type="CDD" id="cd11475">
    <property type="entry name" value="SLC5sbd_PutP"/>
    <property type="match status" value="1"/>
</dbReference>
<organism evidence="15 16">
    <name type="scientific">Cellulomonas denverensis</name>
    <dbReference type="NCBI Taxonomy" id="264297"/>
    <lineage>
        <taxon>Bacteria</taxon>
        <taxon>Bacillati</taxon>
        <taxon>Actinomycetota</taxon>
        <taxon>Actinomycetes</taxon>
        <taxon>Micrococcales</taxon>
        <taxon>Cellulomonadaceae</taxon>
        <taxon>Cellulomonas</taxon>
    </lineage>
</organism>
<evidence type="ECO:0000256" key="6">
    <source>
        <dbReference type="ARBA" id="ARBA00022847"/>
    </source>
</evidence>
<evidence type="ECO:0000256" key="13">
    <source>
        <dbReference type="RuleBase" id="RU362091"/>
    </source>
</evidence>
<dbReference type="NCBIfam" id="TIGR00813">
    <property type="entry name" value="sss"/>
    <property type="match status" value="1"/>
</dbReference>
<dbReference type="PANTHER" id="PTHR48086">
    <property type="entry name" value="SODIUM/PROLINE SYMPORTER-RELATED"/>
    <property type="match status" value="1"/>
</dbReference>
<protein>
    <recommendedName>
        <fullName evidence="14">Sodium/proline symporter</fullName>
    </recommendedName>
    <alternativeName>
        <fullName evidence="14">Proline permease</fullName>
    </alternativeName>
</protein>
<evidence type="ECO:0000256" key="3">
    <source>
        <dbReference type="ARBA" id="ARBA00022448"/>
    </source>
</evidence>
<evidence type="ECO:0000256" key="10">
    <source>
        <dbReference type="ARBA" id="ARBA00023136"/>
    </source>
</evidence>
<evidence type="ECO:0000313" key="15">
    <source>
        <dbReference type="EMBL" id="NKY22140.1"/>
    </source>
</evidence>
<comment type="function">
    <text evidence="14">Catalyzes the sodium-dependent uptake of extracellular L-proline.</text>
</comment>
<dbReference type="GO" id="GO:0015193">
    <property type="term" value="F:L-proline transmembrane transporter activity"/>
    <property type="evidence" value="ECO:0007669"/>
    <property type="project" value="TreeGrafter"/>
</dbReference>
<dbReference type="InterPro" id="IPR011851">
    <property type="entry name" value="Na/Pro_symporter"/>
</dbReference>
<dbReference type="EMBL" id="JAAXOX010000002">
    <property type="protein sequence ID" value="NKY22140.1"/>
    <property type="molecule type" value="Genomic_DNA"/>
</dbReference>
<evidence type="ECO:0000256" key="11">
    <source>
        <dbReference type="ARBA" id="ARBA00023201"/>
    </source>
</evidence>
<dbReference type="RefSeq" id="WP_168629243.1">
    <property type="nucleotide sequence ID" value="NZ_BONL01000015.1"/>
</dbReference>
<keyword evidence="7 14" id="KW-1133">Transmembrane helix</keyword>
<feature type="transmembrane region" description="Helical" evidence="14">
    <location>
        <begin position="371"/>
        <end position="392"/>
    </location>
</feature>
<dbReference type="GO" id="GO:0005886">
    <property type="term" value="C:plasma membrane"/>
    <property type="evidence" value="ECO:0007669"/>
    <property type="project" value="UniProtKB-SubCell"/>
</dbReference>
<feature type="transmembrane region" description="Helical" evidence="14">
    <location>
        <begin position="398"/>
        <end position="419"/>
    </location>
</feature>
<dbReference type="PANTHER" id="PTHR48086:SF3">
    <property type="entry name" value="SODIUM_PROLINE SYMPORTER"/>
    <property type="match status" value="1"/>
</dbReference>
<dbReference type="InterPro" id="IPR038377">
    <property type="entry name" value="Na/Glc_symporter_sf"/>
</dbReference>
<dbReference type="Gene3D" id="1.20.1730.10">
    <property type="entry name" value="Sodium/glucose cotransporter"/>
    <property type="match status" value="1"/>
</dbReference>
<keyword evidence="16" id="KW-1185">Reference proteome</keyword>
<comment type="subcellular location">
    <subcellularLocation>
        <location evidence="1 14">Cell membrane</location>
        <topology evidence="1 14">Multi-pass membrane protein</topology>
    </subcellularLocation>
</comment>
<dbReference type="AlphaFoldDB" id="A0A7X6KU63"/>
<feature type="transmembrane region" description="Helical" evidence="14">
    <location>
        <begin position="230"/>
        <end position="254"/>
    </location>
</feature>
<comment type="caution">
    <text evidence="15">The sequence shown here is derived from an EMBL/GenBank/DDBJ whole genome shotgun (WGS) entry which is preliminary data.</text>
</comment>
<keyword evidence="10 14" id="KW-0472">Membrane</keyword>
<keyword evidence="4 14" id="KW-1003">Cell membrane</keyword>
<dbReference type="InterPro" id="IPR001734">
    <property type="entry name" value="Na/solute_symporter"/>
</dbReference>
<dbReference type="Pfam" id="PF00474">
    <property type="entry name" value="SSF"/>
    <property type="match status" value="1"/>
</dbReference>
<evidence type="ECO:0000256" key="5">
    <source>
        <dbReference type="ARBA" id="ARBA00022692"/>
    </source>
</evidence>
<dbReference type="GO" id="GO:0015824">
    <property type="term" value="P:proline transport"/>
    <property type="evidence" value="ECO:0007669"/>
    <property type="project" value="UniProtKB-UniRule"/>
</dbReference>
<keyword evidence="8 14" id="KW-0915">Sodium</keyword>
<feature type="transmembrane region" description="Helical" evidence="14">
    <location>
        <begin position="66"/>
        <end position="88"/>
    </location>
</feature>
<dbReference type="NCBIfam" id="TIGR02121">
    <property type="entry name" value="Na_Pro_sym"/>
    <property type="match status" value="1"/>
</dbReference>
<feature type="transmembrane region" description="Helical" evidence="14">
    <location>
        <begin position="451"/>
        <end position="473"/>
    </location>
</feature>
<keyword evidence="11 14" id="KW-0739">Sodium transport</keyword>
<evidence type="ECO:0000256" key="8">
    <source>
        <dbReference type="ARBA" id="ARBA00023053"/>
    </source>
</evidence>
<accession>A0A7X6KU63</accession>
<comment type="catalytic activity">
    <reaction evidence="12">
        <text>L-proline(in) + Na(+)(in) = L-proline(out) + Na(+)(out)</text>
        <dbReference type="Rhea" id="RHEA:28967"/>
        <dbReference type="ChEBI" id="CHEBI:29101"/>
        <dbReference type="ChEBI" id="CHEBI:60039"/>
    </reaction>
</comment>
<keyword evidence="3 14" id="KW-0813">Transport</keyword>
<evidence type="ECO:0000256" key="7">
    <source>
        <dbReference type="ARBA" id="ARBA00022989"/>
    </source>
</evidence>
<dbReference type="Proteomes" id="UP000581206">
    <property type="component" value="Unassembled WGS sequence"/>
</dbReference>
<feature type="transmembrane region" description="Helical" evidence="14">
    <location>
        <begin position="275"/>
        <end position="302"/>
    </location>
</feature>
<evidence type="ECO:0000256" key="9">
    <source>
        <dbReference type="ARBA" id="ARBA00023065"/>
    </source>
</evidence>
<evidence type="ECO:0000256" key="14">
    <source>
        <dbReference type="RuleBase" id="RU366012"/>
    </source>
</evidence>
<evidence type="ECO:0000256" key="4">
    <source>
        <dbReference type="ARBA" id="ARBA00022475"/>
    </source>
</evidence>
<dbReference type="GO" id="GO:0031402">
    <property type="term" value="F:sodium ion binding"/>
    <property type="evidence" value="ECO:0007669"/>
    <property type="project" value="UniProtKB-UniRule"/>
</dbReference>
<feature type="transmembrane region" description="Helical" evidence="14">
    <location>
        <begin position="7"/>
        <end position="26"/>
    </location>
</feature>
<evidence type="ECO:0000256" key="2">
    <source>
        <dbReference type="ARBA" id="ARBA00006434"/>
    </source>
</evidence>
<reference evidence="15 16" key="1">
    <citation type="submission" date="2020-04" db="EMBL/GenBank/DDBJ databases">
        <title>MicrobeNet Type strains.</title>
        <authorList>
            <person name="Nicholson A.C."/>
        </authorList>
    </citation>
    <scope>NUCLEOTIDE SEQUENCE [LARGE SCALE GENOMIC DNA]</scope>
    <source>
        <strain evidence="15 16">ATCC BAA-788</strain>
    </source>
</reference>
<evidence type="ECO:0000256" key="1">
    <source>
        <dbReference type="ARBA" id="ARBA00004651"/>
    </source>
</evidence>
<keyword evidence="14" id="KW-0029">Amino-acid transport</keyword>
<feature type="transmembrane region" description="Helical" evidence="14">
    <location>
        <begin position="322"/>
        <end position="350"/>
    </location>
</feature>
<gene>
    <name evidence="15" type="primary">putP</name>
    <name evidence="15" type="ORF">HGA03_05605</name>
</gene>
<proteinExistence type="inferred from homology"/>
<dbReference type="GO" id="GO:0005298">
    <property type="term" value="F:proline:sodium symporter activity"/>
    <property type="evidence" value="ECO:0007669"/>
    <property type="project" value="UniProtKB-UniRule"/>
</dbReference>
<comment type="similarity">
    <text evidence="2 13">Belongs to the sodium:solute symporter (SSF) (TC 2.A.21) family.</text>
</comment>
<evidence type="ECO:0000313" key="16">
    <source>
        <dbReference type="Proteomes" id="UP000581206"/>
    </source>
</evidence>
<feature type="transmembrane region" description="Helical" evidence="14">
    <location>
        <begin position="124"/>
        <end position="152"/>
    </location>
</feature>
<feature type="transmembrane region" description="Helical" evidence="14">
    <location>
        <begin position="164"/>
        <end position="185"/>
    </location>
</feature>
<keyword evidence="6 14" id="KW-0769">Symport</keyword>
<feature type="transmembrane region" description="Helical" evidence="14">
    <location>
        <begin position="192"/>
        <end position="210"/>
    </location>
</feature>
<keyword evidence="9 14" id="KW-0406">Ion transport</keyword>
<keyword evidence="5 14" id="KW-0812">Transmembrane</keyword>
<dbReference type="PROSITE" id="PS50283">
    <property type="entry name" value="NA_SOLUT_SYMP_3"/>
    <property type="match status" value="1"/>
</dbReference>